<dbReference type="AlphaFoldDB" id="A0A2A5CBL4"/>
<feature type="domain" description="Sodium symporter small subunit" evidence="2">
    <location>
        <begin position="10"/>
        <end position="84"/>
    </location>
</feature>
<evidence type="ECO:0000259" key="2">
    <source>
        <dbReference type="Pfam" id="PF13937"/>
    </source>
</evidence>
<name>A0A2A5CBL4_9GAMM</name>
<keyword evidence="1" id="KW-1133">Transmembrane helix</keyword>
<accession>A0A2A5CBL4</accession>
<dbReference type="EMBL" id="NVWI01000006">
    <property type="protein sequence ID" value="PCJ41163.1"/>
    <property type="molecule type" value="Genomic_DNA"/>
</dbReference>
<reference evidence="4" key="1">
    <citation type="submission" date="2017-08" db="EMBL/GenBank/DDBJ databases">
        <title>A dynamic microbial community with high functional redundancy inhabits the cold, oxic subseafloor aquifer.</title>
        <authorList>
            <person name="Tully B.J."/>
            <person name="Wheat C.G."/>
            <person name="Glazer B.T."/>
            <person name="Huber J.A."/>
        </authorList>
    </citation>
    <scope>NUCLEOTIDE SEQUENCE [LARGE SCALE GENOMIC DNA]</scope>
</reference>
<feature type="transmembrane region" description="Helical" evidence="1">
    <location>
        <begin position="21"/>
        <end position="39"/>
    </location>
</feature>
<dbReference type="NCBIfam" id="TIGR03647">
    <property type="entry name" value="Na_symport_sm"/>
    <property type="match status" value="1"/>
</dbReference>
<dbReference type="Proteomes" id="UP000228987">
    <property type="component" value="Unassembled WGS sequence"/>
</dbReference>
<feature type="transmembrane region" description="Helical" evidence="1">
    <location>
        <begin position="51"/>
        <end position="72"/>
    </location>
</feature>
<evidence type="ECO:0000313" key="3">
    <source>
        <dbReference type="EMBL" id="PCJ41163.1"/>
    </source>
</evidence>
<gene>
    <name evidence="3" type="ORF">COA71_08950</name>
</gene>
<keyword evidence="1" id="KW-0812">Transmembrane</keyword>
<sequence>MKHTEKNAPGYWQENIRLVKILLSIWFVVTFLLGIVFVDQLDNIRFAGFKLGFWISQQGAIFVYVFLIYFYLKAMDKLDDKYKLNKEE</sequence>
<organism evidence="3 4">
    <name type="scientific">SAR86 cluster bacterium</name>
    <dbReference type="NCBI Taxonomy" id="2030880"/>
    <lineage>
        <taxon>Bacteria</taxon>
        <taxon>Pseudomonadati</taxon>
        <taxon>Pseudomonadota</taxon>
        <taxon>Gammaproteobacteria</taxon>
        <taxon>SAR86 cluster</taxon>
    </lineage>
</organism>
<comment type="caution">
    <text evidence="3">The sequence shown here is derived from an EMBL/GenBank/DDBJ whole genome shotgun (WGS) entry which is preliminary data.</text>
</comment>
<evidence type="ECO:0000313" key="4">
    <source>
        <dbReference type="Proteomes" id="UP000228987"/>
    </source>
</evidence>
<protein>
    <recommendedName>
        <fullName evidence="2">Sodium symporter small subunit domain-containing protein</fullName>
    </recommendedName>
</protein>
<dbReference type="Pfam" id="PF13937">
    <property type="entry name" value="DUF4212"/>
    <property type="match status" value="1"/>
</dbReference>
<keyword evidence="1" id="KW-0472">Membrane</keyword>
<dbReference type="InterPro" id="IPR019886">
    <property type="entry name" value="Na_symporter_ssu"/>
</dbReference>
<evidence type="ECO:0000256" key="1">
    <source>
        <dbReference type="SAM" id="Phobius"/>
    </source>
</evidence>
<proteinExistence type="predicted"/>